<dbReference type="Proteomes" id="UP001168877">
    <property type="component" value="Unassembled WGS sequence"/>
</dbReference>
<name>A0AA39REC4_ACESA</name>
<accession>A0AA39REC4</accession>
<dbReference type="SUPFAM" id="SSF47769">
    <property type="entry name" value="SAM/Pointed domain"/>
    <property type="match status" value="1"/>
</dbReference>
<feature type="region of interest" description="Disordered" evidence="1">
    <location>
        <begin position="218"/>
        <end position="250"/>
    </location>
</feature>
<feature type="signal peptide" evidence="2">
    <location>
        <begin position="1"/>
        <end position="24"/>
    </location>
</feature>
<dbReference type="InterPro" id="IPR001660">
    <property type="entry name" value="SAM"/>
</dbReference>
<evidence type="ECO:0000259" key="3">
    <source>
        <dbReference type="Pfam" id="PF07647"/>
    </source>
</evidence>
<evidence type="ECO:0000313" key="5">
    <source>
        <dbReference type="Proteomes" id="UP001168877"/>
    </source>
</evidence>
<dbReference type="PANTHER" id="PTHR33915:SF3">
    <property type="entry name" value="STERILE ALPHA MOTIF (SAM) DOMAIN PROTEIN"/>
    <property type="match status" value="1"/>
</dbReference>
<feature type="chain" id="PRO_5041377263" description="SAM domain-containing protein" evidence="2">
    <location>
        <begin position="25"/>
        <end position="264"/>
    </location>
</feature>
<dbReference type="Pfam" id="PF07647">
    <property type="entry name" value="SAM_2"/>
    <property type="match status" value="1"/>
</dbReference>
<keyword evidence="2" id="KW-0732">Signal</keyword>
<dbReference type="CDD" id="cd09487">
    <property type="entry name" value="SAM_superfamily"/>
    <property type="match status" value="1"/>
</dbReference>
<organism evidence="4 5">
    <name type="scientific">Acer saccharum</name>
    <name type="common">Sugar maple</name>
    <dbReference type="NCBI Taxonomy" id="4024"/>
    <lineage>
        <taxon>Eukaryota</taxon>
        <taxon>Viridiplantae</taxon>
        <taxon>Streptophyta</taxon>
        <taxon>Embryophyta</taxon>
        <taxon>Tracheophyta</taxon>
        <taxon>Spermatophyta</taxon>
        <taxon>Magnoliopsida</taxon>
        <taxon>eudicotyledons</taxon>
        <taxon>Gunneridae</taxon>
        <taxon>Pentapetalae</taxon>
        <taxon>rosids</taxon>
        <taxon>malvids</taxon>
        <taxon>Sapindales</taxon>
        <taxon>Sapindaceae</taxon>
        <taxon>Hippocastanoideae</taxon>
        <taxon>Acereae</taxon>
        <taxon>Acer</taxon>
    </lineage>
</organism>
<reference evidence="4" key="2">
    <citation type="submission" date="2023-06" db="EMBL/GenBank/DDBJ databases">
        <authorList>
            <person name="Swenson N.G."/>
            <person name="Wegrzyn J.L."/>
            <person name="Mcevoy S.L."/>
        </authorList>
    </citation>
    <scope>NUCLEOTIDE SEQUENCE</scope>
    <source>
        <strain evidence="4">NS2018</strain>
        <tissue evidence="4">Leaf</tissue>
    </source>
</reference>
<dbReference type="PANTHER" id="PTHR33915">
    <property type="entry name" value="OSJNBA0033G05.11 PROTEIN"/>
    <property type="match status" value="1"/>
</dbReference>
<evidence type="ECO:0000256" key="1">
    <source>
        <dbReference type="SAM" id="MobiDB-lite"/>
    </source>
</evidence>
<evidence type="ECO:0000256" key="2">
    <source>
        <dbReference type="SAM" id="SignalP"/>
    </source>
</evidence>
<dbReference type="EMBL" id="JAUESC010000388">
    <property type="protein sequence ID" value="KAK0571626.1"/>
    <property type="molecule type" value="Genomic_DNA"/>
</dbReference>
<proteinExistence type="predicted"/>
<sequence length="264" mass="30315">MMILSPLALHLLISSIPTPQLTQGMDWFSWLSRCNLEPSLVYEYGLAFARNELQKEDLTYFDHEFLQSMGITVAKHRLEILKVARKDVAGSPKRISRLVVAINKTKKTISKCINKWVFQQQVVDDDDPIKTLRYSSSQEQEQEQWRGALTRKYKSDKELVNNAAMMKPRRIAKSGPLDGRLAQENKLMITNKTLKLSGPLDRNMQERLVFTYRSPISTDANRSPKLSGPLDRRPPSPRVYSCKDKSDDDQSTLWSALFQDLKPT</sequence>
<comment type="caution">
    <text evidence="4">The sequence shown here is derived from an EMBL/GenBank/DDBJ whole genome shotgun (WGS) entry which is preliminary data.</text>
</comment>
<dbReference type="Gene3D" id="1.10.150.50">
    <property type="entry name" value="Transcription Factor, Ets-1"/>
    <property type="match status" value="1"/>
</dbReference>
<protein>
    <recommendedName>
        <fullName evidence="3">SAM domain-containing protein</fullName>
    </recommendedName>
</protein>
<reference evidence="4" key="1">
    <citation type="journal article" date="2022" name="Plant J.">
        <title>Strategies of tolerance reflected in two North American maple genomes.</title>
        <authorList>
            <person name="McEvoy S.L."/>
            <person name="Sezen U.U."/>
            <person name="Trouern-Trend A."/>
            <person name="McMahon S.M."/>
            <person name="Schaberg P.G."/>
            <person name="Yang J."/>
            <person name="Wegrzyn J.L."/>
            <person name="Swenson N.G."/>
        </authorList>
    </citation>
    <scope>NUCLEOTIDE SEQUENCE</scope>
    <source>
        <strain evidence="4">NS2018</strain>
    </source>
</reference>
<dbReference type="InterPro" id="IPR013761">
    <property type="entry name" value="SAM/pointed_sf"/>
</dbReference>
<keyword evidence="5" id="KW-1185">Reference proteome</keyword>
<dbReference type="AlphaFoldDB" id="A0AA39REC4"/>
<feature type="domain" description="SAM" evidence="3">
    <location>
        <begin position="46"/>
        <end position="82"/>
    </location>
</feature>
<evidence type="ECO:0000313" key="4">
    <source>
        <dbReference type="EMBL" id="KAK0571626.1"/>
    </source>
</evidence>
<gene>
    <name evidence="4" type="ORF">LWI29_019056</name>
</gene>